<dbReference type="InterPro" id="IPR029058">
    <property type="entry name" value="AB_hydrolase_fold"/>
</dbReference>
<dbReference type="SUPFAM" id="SSF53474">
    <property type="entry name" value="alpha/beta-Hydrolases"/>
    <property type="match status" value="1"/>
</dbReference>
<sequence length="239" mass="25053">MLATTHLLTVLGLGGLTAAFPMDTPVFVDAVNPNIVVRQVSCAPIHLIIARASTEPPGPGMIGSLAEKIIAANPGATNESINYPATLDDYQDSSAQGTAAMTKQLTDYATACPCAQIVLMGYSQGAHVVGDTLCGGGGVLGNAFTPPIDRAIGDRVFAAIQMGDPRFVANKSFDAGNSTSDGLFPRPANLTCDSYASRIKSYCDEGDTYCASGNDTYIHITYLDRYTTNALDFVNDKLA</sequence>
<evidence type="ECO:0000313" key="4">
    <source>
        <dbReference type="EMBL" id="KAL1624324.1"/>
    </source>
</evidence>
<reference evidence="4 5" key="1">
    <citation type="submission" date="2024-02" db="EMBL/GenBank/DDBJ databases">
        <title>De novo assembly and annotation of 12 fungi associated with fruit tree decline syndrome in Ontario, Canada.</title>
        <authorList>
            <person name="Sulman M."/>
            <person name="Ellouze W."/>
            <person name="Ilyukhin E."/>
        </authorList>
    </citation>
    <scope>NUCLEOTIDE SEQUENCE [LARGE SCALE GENOMIC DNA]</scope>
    <source>
        <strain evidence="4 5">M1-105</strain>
    </source>
</reference>
<feature type="chain" id="PRO_5045752767" description="Acetylxylan esterase" evidence="3">
    <location>
        <begin position="20"/>
        <end position="239"/>
    </location>
</feature>
<name>A0ABR3SLP2_9PEZI</name>
<keyword evidence="2" id="KW-1015">Disulfide bond</keyword>
<evidence type="ECO:0008006" key="6">
    <source>
        <dbReference type="Google" id="ProtNLM"/>
    </source>
</evidence>
<organism evidence="4 5">
    <name type="scientific">Neofusicoccum ribis</name>
    <dbReference type="NCBI Taxonomy" id="45134"/>
    <lineage>
        <taxon>Eukaryota</taxon>
        <taxon>Fungi</taxon>
        <taxon>Dikarya</taxon>
        <taxon>Ascomycota</taxon>
        <taxon>Pezizomycotina</taxon>
        <taxon>Dothideomycetes</taxon>
        <taxon>Dothideomycetes incertae sedis</taxon>
        <taxon>Botryosphaeriales</taxon>
        <taxon>Botryosphaeriaceae</taxon>
        <taxon>Neofusicoccum</taxon>
    </lineage>
</organism>
<keyword evidence="3" id="KW-0732">Signal</keyword>
<dbReference type="SMART" id="SM01110">
    <property type="entry name" value="Cutinase"/>
    <property type="match status" value="1"/>
</dbReference>
<keyword evidence="5" id="KW-1185">Reference proteome</keyword>
<gene>
    <name evidence="4" type="ORF">SLS56_007863</name>
</gene>
<dbReference type="Gene3D" id="3.40.50.1820">
    <property type="entry name" value="alpha/beta hydrolase"/>
    <property type="match status" value="1"/>
</dbReference>
<evidence type="ECO:0000256" key="1">
    <source>
        <dbReference type="ARBA" id="ARBA00022801"/>
    </source>
</evidence>
<evidence type="ECO:0000313" key="5">
    <source>
        <dbReference type="Proteomes" id="UP001521116"/>
    </source>
</evidence>
<dbReference type="PANTHER" id="PTHR33630">
    <property type="entry name" value="CUTINASE RV1984C-RELATED-RELATED"/>
    <property type="match status" value="1"/>
</dbReference>
<feature type="signal peptide" evidence="3">
    <location>
        <begin position="1"/>
        <end position="19"/>
    </location>
</feature>
<protein>
    <recommendedName>
        <fullName evidence="6">Acetylxylan esterase</fullName>
    </recommendedName>
</protein>
<dbReference type="InterPro" id="IPR000675">
    <property type="entry name" value="Cutinase/axe"/>
</dbReference>
<accession>A0ABR3SLP2</accession>
<dbReference type="EMBL" id="JAJVDC020000108">
    <property type="protein sequence ID" value="KAL1624324.1"/>
    <property type="molecule type" value="Genomic_DNA"/>
</dbReference>
<comment type="caution">
    <text evidence="4">The sequence shown here is derived from an EMBL/GenBank/DDBJ whole genome shotgun (WGS) entry which is preliminary data.</text>
</comment>
<evidence type="ECO:0000256" key="3">
    <source>
        <dbReference type="SAM" id="SignalP"/>
    </source>
</evidence>
<dbReference type="PANTHER" id="PTHR33630:SF9">
    <property type="entry name" value="CUTINASE 4"/>
    <property type="match status" value="1"/>
</dbReference>
<dbReference type="Pfam" id="PF01083">
    <property type="entry name" value="Cutinase"/>
    <property type="match status" value="1"/>
</dbReference>
<keyword evidence="1" id="KW-0378">Hydrolase</keyword>
<proteinExistence type="predicted"/>
<dbReference type="Proteomes" id="UP001521116">
    <property type="component" value="Unassembled WGS sequence"/>
</dbReference>
<evidence type="ECO:0000256" key="2">
    <source>
        <dbReference type="ARBA" id="ARBA00023157"/>
    </source>
</evidence>